<accession>A0AAN7RFW0</accession>
<organism evidence="3 4">
    <name type="scientific">Trapa natans</name>
    <name type="common">Water chestnut</name>
    <dbReference type="NCBI Taxonomy" id="22666"/>
    <lineage>
        <taxon>Eukaryota</taxon>
        <taxon>Viridiplantae</taxon>
        <taxon>Streptophyta</taxon>
        <taxon>Embryophyta</taxon>
        <taxon>Tracheophyta</taxon>
        <taxon>Spermatophyta</taxon>
        <taxon>Magnoliopsida</taxon>
        <taxon>eudicotyledons</taxon>
        <taxon>Gunneridae</taxon>
        <taxon>Pentapetalae</taxon>
        <taxon>rosids</taxon>
        <taxon>malvids</taxon>
        <taxon>Myrtales</taxon>
        <taxon>Lythraceae</taxon>
        <taxon>Trapa</taxon>
    </lineage>
</organism>
<sequence>MLSPEGNNGLRSTFSWSDSGDDVSHRGPEKHASLPRMRHVTQTGVVRCHKSEYRRANVRFHKCWNLESNHHPHPYLWSRDSSPLPTLLEVPSMAMGARTISCQLQSAGGEPDAARRNAFTGVSAPVSVSLPRTKQSLGESSPEARKIMLQPRLCTLRSYGPDRPPVRLTAATIKTKRDGYGCDEALPFFETLSEYIESSKKSHDFEIISGRLAMIVFAATVTMEAVTGNSLFRKMDIEGIAEASGLCVGAVVCAAVFAWFSSARNRVGRIFTTGCNSVIDSLIDQIVDGLFYEIELSDWSDEI</sequence>
<protein>
    <recommendedName>
        <fullName evidence="5">Stress enhanced protein 2</fullName>
    </recommendedName>
</protein>
<evidence type="ECO:0000256" key="1">
    <source>
        <dbReference type="SAM" id="MobiDB-lite"/>
    </source>
</evidence>
<keyword evidence="2" id="KW-1133">Transmembrane helix</keyword>
<reference evidence="3 4" key="1">
    <citation type="journal article" date="2023" name="Hortic Res">
        <title>Pangenome of water caltrop reveals structural variations and asymmetric subgenome divergence after allopolyploidization.</title>
        <authorList>
            <person name="Zhang X."/>
            <person name="Chen Y."/>
            <person name="Wang L."/>
            <person name="Yuan Y."/>
            <person name="Fang M."/>
            <person name="Shi L."/>
            <person name="Lu R."/>
            <person name="Comes H.P."/>
            <person name="Ma Y."/>
            <person name="Chen Y."/>
            <person name="Huang G."/>
            <person name="Zhou Y."/>
            <person name="Zheng Z."/>
            <person name="Qiu Y."/>
        </authorList>
    </citation>
    <scope>NUCLEOTIDE SEQUENCE [LARGE SCALE GENOMIC DNA]</scope>
    <source>
        <strain evidence="3">F231</strain>
    </source>
</reference>
<evidence type="ECO:0000313" key="4">
    <source>
        <dbReference type="Proteomes" id="UP001346149"/>
    </source>
</evidence>
<feature type="compositionally biased region" description="Polar residues" evidence="1">
    <location>
        <begin position="1"/>
        <end position="18"/>
    </location>
</feature>
<keyword evidence="2" id="KW-0472">Membrane</keyword>
<proteinExistence type="predicted"/>
<evidence type="ECO:0008006" key="5">
    <source>
        <dbReference type="Google" id="ProtNLM"/>
    </source>
</evidence>
<dbReference type="Proteomes" id="UP001346149">
    <property type="component" value="Unassembled WGS sequence"/>
</dbReference>
<dbReference type="PANTHER" id="PTHR36490:SF1">
    <property type="entry name" value="STRESS ENHANCED PROTEIN 2, CHLOROPLASTIC"/>
    <property type="match status" value="1"/>
</dbReference>
<dbReference type="InterPro" id="IPR044971">
    <property type="entry name" value="SEP2"/>
</dbReference>
<keyword evidence="4" id="KW-1185">Reference proteome</keyword>
<keyword evidence="2" id="KW-0812">Transmembrane</keyword>
<dbReference type="AlphaFoldDB" id="A0AAN7RFW0"/>
<dbReference type="GO" id="GO:0071486">
    <property type="term" value="P:cellular response to high light intensity"/>
    <property type="evidence" value="ECO:0007669"/>
    <property type="project" value="InterPro"/>
</dbReference>
<evidence type="ECO:0000313" key="3">
    <source>
        <dbReference type="EMBL" id="KAK4801320.1"/>
    </source>
</evidence>
<feature type="region of interest" description="Disordered" evidence="1">
    <location>
        <begin position="1"/>
        <end position="34"/>
    </location>
</feature>
<name>A0AAN7RFW0_TRANT</name>
<feature type="compositionally biased region" description="Basic and acidic residues" evidence="1">
    <location>
        <begin position="22"/>
        <end position="32"/>
    </location>
</feature>
<feature type="transmembrane region" description="Helical" evidence="2">
    <location>
        <begin position="239"/>
        <end position="260"/>
    </location>
</feature>
<dbReference type="PANTHER" id="PTHR36490">
    <property type="entry name" value="STRESS ENHANCED PROTEIN 2, CHLOROPLASTIC"/>
    <property type="match status" value="1"/>
</dbReference>
<dbReference type="EMBL" id="JAXQNO010000003">
    <property type="protein sequence ID" value="KAK4801320.1"/>
    <property type="molecule type" value="Genomic_DNA"/>
</dbReference>
<comment type="caution">
    <text evidence="3">The sequence shown here is derived from an EMBL/GenBank/DDBJ whole genome shotgun (WGS) entry which is preliminary data.</text>
</comment>
<gene>
    <name evidence="3" type="ORF">SAY86_021807</name>
</gene>
<evidence type="ECO:0000256" key="2">
    <source>
        <dbReference type="SAM" id="Phobius"/>
    </source>
</evidence>